<comment type="catalytic activity">
    <reaction evidence="16">
        <text>hydrogen sulfide + 3 NADP(+) + 3 H2O = sulfite + 3 NADPH + 4 H(+)</text>
        <dbReference type="Rhea" id="RHEA:13801"/>
        <dbReference type="ChEBI" id="CHEBI:15377"/>
        <dbReference type="ChEBI" id="CHEBI:15378"/>
        <dbReference type="ChEBI" id="CHEBI:17359"/>
        <dbReference type="ChEBI" id="CHEBI:29919"/>
        <dbReference type="ChEBI" id="CHEBI:57783"/>
        <dbReference type="ChEBI" id="CHEBI:58349"/>
        <dbReference type="EC" id="1.8.1.2"/>
    </reaction>
</comment>
<organism evidence="19 20">
    <name type="scientific">Saxophila tyrrhenica</name>
    <dbReference type="NCBI Taxonomy" id="1690608"/>
    <lineage>
        <taxon>Eukaryota</taxon>
        <taxon>Fungi</taxon>
        <taxon>Dikarya</taxon>
        <taxon>Ascomycota</taxon>
        <taxon>Pezizomycotina</taxon>
        <taxon>Dothideomycetes</taxon>
        <taxon>Dothideomycetidae</taxon>
        <taxon>Mycosphaerellales</taxon>
        <taxon>Extremaceae</taxon>
        <taxon>Saxophila</taxon>
    </lineage>
</organism>
<dbReference type="SUPFAM" id="SSF53323">
    <property type="entry name" value="Pyruvate-ferredoxin oxidoreductase, PFOR, domain III"/>
    <property type="match status" value="1"/>
</dbReference>
<dbReference type="FunFam" id="3.40.50.970:FF:000052">
    <property type="entry name" value="Sulfite reductase [NADPH] flavoprotein component"/>
    <property type="match status" value="1"/>
</dbReference>
<evidence type="ECO:0000256" key="11">
    <source>
        <dbReference type="ARBA" id="ARBA00022857"/>
    </source>
</evidence>
<dbReference type="InterPro" id="IPR002869">
    <property type="entry name" value="Pyrv_flavodox_OxRed_cen"/>
</dbReference>
<dbReference type="GO" id="GO:0046872">
    <property type="term" value="F:metal ion binding"/>
    <property type="evidence" value="ECO:0007669"/>
    <property type="project" value="UniProtKB-KW"/>
</dbReference>
<comment type="function">
    <text evidence="17">This enzyme catalyzes the 6-electron reduction of sulfite to sulfide. This is one of several activities required for the biosynthesis of L-cysteine from sulfate.</text>
</comment>
<dbReference type="Pfam" id="PF01558">
    <property type="entry name" value="POR"/>
    <property type="match status" value="1"/>
</dbReference>
<dbReference type="GO" id="GO:0050660">
    <property type="term" value="F:flavin adenine dinucleotide binding"/>
    <property type="evidence" value="ECO:0007669"/>
    <property type="project" value="TreeGrafter"/>
</dbReference>
<evidence type="ECO:0000256" key="5">
    <source>
        <dbReference type="ARBA" id="ARBA00022448"/>
    </source>
</evidence>
<dbReference type="InterPro" id="IPR001709">
    <property type="entry name" value="Flavoprot_Pyr_Nucl_cyt_Rdtase"/>
</dbReference>
<dbReference type="Pfam" id="PF00175">
    <property type="entry name" value="NAD_binding_1"/>
    <property type="match status" value="1"/>
</dbReference>
<name>A0AAV9P663_9PEZI</name>
<dbReference type="InterPro" id="IPR001433">
    <property type="entry name" value="OxRdtase_FAD/NAD-bd"/>
</dbReference>
<keyword evidence="6" id="KW-0004">4Fe-4S</keyword>
<evidence type="ECO:0000256" key="14">
    <source>
        <dbReference type="ARBA" id="ARBA00023004"/>
    </source>
</evidence>
<dbReference type="RefSeq" id="XP_064656628.1">
    <property type="nucleotide sequence ID" value="XM_064804786.1"/>
</dbReference>
<dbReference type="Gene3D" id="3.40.50.80">
    <property type="entry name" value="Nucleotide-binding domain of ferredoxin-NADP reductase (FNR) module"/>
    <property type="match status" value="1"/>
</dbReference>
<dbReference type="PANTHER" id="PTHR19384:SF109">
    <property type="entry name" value="SULFITE REDUCTASE [NADPH] FLAVOPROTEIN COMPONENT"/>
    <property type="match status" value="1"/>
</dbReference>
<comment type="caution">
    <text evidence="19">The sequence shown here is derived from an EMBL/GenBank/DDBJ whole genome shotgun (WGS) entry which is preliminary data.</text>
</comment>
<keyword evidence="7" id="KW-0285">Flavoprotein</keyword>
<dbReference type="Pfam" id="PF00667">
    <property type="entry name" value="FAD_binding_1"/>
    <property type="match status" value="1"/>
</dbReference>
<evidence type="ECO:0000256" key="7">
    <source>
        <dbReference type="ARBA" id="ARBA00022630"/>
    </source>
</evidence>
<dbReference type="Gene3D" id="1.20.990.10">
    <property type="entry name" value="NADPH-cytochrome p450 Reductase, Chain A, domain 3"/>
    <property type="match status" value="1"/>
</dbReference>
<keyword evidence="14" id="KW-0408">Iron</keyword>
<gene>
    <name evidence="19" type="primary">MET10</name>
    <name evidence="19" type="ORF">LTR77_007549</name>
</gene>
<dbReference type="InterPro" id="IPR017927">
    <property type="entry name" value="FAD-bd_FR_type"/>
</dbReference>
<proteinExistence type="predicted"/>
<keyword evidence="9" id="KW-0479">Metal-binding</keyword>
<dbReference type="InterPro" id="IPR017938">
    <property type="entry name" value="Riboflavin_synthase-like_b-brl"/>
</dbReference>
<feature type="domain" description="FAD-binding FR-type" evidence="18">
    <location>
        <begin position="690"/>
        <end position="924"/>
    </location>
</feature>
<dbReference type="Proteomes" id="UP001337655">
    <property type="component" value="Unassembled WGS sequence"/>
</dbReference>
<sequence length="1080" mass="119091">MHLQSSESTGPGATVDGKFDNTSKSSSLPFGQNISLSSVSGPTYLTAQTLIQQVSYALSSTLFTYSPSSWDLDVAAKSWSATGSRNASGDVPSVYALETRHGAGAMALGYMFSPDFDLSKRHVPQSILASAASLEYLRPSLDQLSLLYDVANPTALQVAAVDYAPETKTGLVTDYVSALNVAEEMGMGLVASKSAFEVQHMALLSTIMASVVPAMHTYDGITVGRETTRVIDVLNVDGLKKVYDAVLEGAKGDLGSKRLTNEGKVAKLVQAFNAELGTEYKCFEYSGHQAPTNVLVVFGTVESSLSAQVAEKLVEQDVKVGVINVRVYRPFVEEEFLAALPSGVQQVTVLGQVKDQTSVTDNSISSNLYADVLAAVNFQSMNVGSEPSVYDIKYARDVVWTVHRMERLLRHVATAPGKEAEPAPPITLTSEETRQYTFWDVETSVGAEAPMMLGQLLSDDSALNVTVRSGRDNLVQGGAVRTDLRCSPKSIEAAYSVKEADVVVVGEEKLIKEFNVVESLKEGGSLILKSAGWKDEDVEKKLSTPMRKAIATKKVNLMVLDPSLSGKVGEEPEMEAYLLQLAFLNVATPDVYEKGLKKLMSAGDALEKLAQDLDIALKQIEVPESWLTVELEENDALPPTEDLHVNSFGMVDRTEDEPPSYLRTWETAARGLAFKEAYGTATALRPDLGVKTAIVHVKEHRRLTPKTYDRNIFHIEFDLGDSGLKYEIGEALGIHAENNQTDVEEFIKFYGLNPEEIVEVPTRDDSSVLENRTVYQALMQNVDIFGRPPKRFYEALSEFASDEAEKTQLLMLGTGGNQEAAIEFKRRAEVDTVTYADILLEFPSAHPSFHDIVRIVNPMKRREYSVASSQKVTPNSISLLIVTVNWVDPKGRDRFGQATRYLDFLPVGAPVTVSVKPSVMKLPPKSSAPIIMAGLGTGLAPFRAFVQERAWQREQGMPIGDVFIYMGSRHQKEEYLYGEEWEAYQDAGIITLLGRAFSRDQPQKIYIQDRMRETLSEIRRAYLREEGAFYLCGPTWPVPDVTEVLEEAVEVQARSEGKKRDGHKEIERLKEEGRYVLEVY</sequence>
<evidence type="ECO:0000259" key="18">
    <source>
        <dbReference type="PROSITE" id="PS51384"/>
    </source>
</evidence>
<keyword evidence="15" id="KW-0411">Iron-sulfur</keyword>
<comment type="cofactor">
    <cofactor evidence="1">
        <name>FMN</name>
        <dbReference type="ChEBI" id="CHEBI:58210"/>
    </cofactor>
</comment>
<evidence type="ECO:0000256" key="12">
    <source>
        <dbReference type="ARBA" id="ARBA00022982"/>
    </source>
</evidence>
<keyword evidence="20" id="KW-1185">Reference proteome</keyword>
<dbReference type="GO" id="GO:0010181">
    <property type="term" value="F:FMN binding"/>
    <property type="evidence" value="ECO:0007669"/>
    <property type="project" value="TreeGrafter"/>
</dbReference>
<dbReference type="Gene3D" id="2.40.30.10">
    <property type="entry name" value="Translation factors"/>
    <property type="match status" value="1"/>
</dbReference>
<dbReference type="GeneID" id="89928885"/>
<accession>A0AAV9P663</accession>
<dbReference type="InterPro" id="IPR039261">
    <property type="entry name" value="FNR_nucleotide-bd"/>
</dbReference>
<evidence type="ECO:0000256" key="10">
    <source>
        <dbReference type="ARBA" id="ARBA00022827"/>
    </source>
</evidence>
<evidence type="ECO:0000256" key="2">
    <source>
        <dbReference type="ARBA" id="ARBA00001974"/>
    </source>
</evidence>
<dbReference type="Gene3D" id="3.40.50.920">
    <property type="match status" value="1"/>
</dbReference>
<comment type="pathway">
    <text evidence="3">Sulfur metabolism; hydrogen sulfide biosynthesis; hydrogen sulfide from sulfite (NADPH route): step 1/1.</text>
</comment>
<dbReference type="EMBL" id="JAVRRT010000012">
    <property type="protein sequence ID" value="KAK5166820.1"/>
    <property type="molecule type" value="Genomic_DNA"/>
</dbReference>
<dbReference type="Gene3D" id="3.40.920.10">
    <property type="entry name" value="Pyruvate-ferredoxin oxidoreductase, PFOR, domain III"/>
    <property type="match status" value="1"/>
</dbReference>
<keyword evidence="11" id="KW-0521">NADP</keyword>
<keyword evidence="8" id="KW-0288">FMN</keyword>
<dbReference type="InterPro" id="IPR019752">
    <property type="entry name" value="Pyrv/ketoisovalerate_OxRed_cat"/>
</dbReference>
<dbReference type="FunFam" id="3.40.50.920:FF:000007">
    <property type="entry name" value="Pyruvate:ferredoxin (Flavodoxin) oxidoreductase"/>
    <property type="match status" value="1"/>
</dbReference>
<evidence type="ECO:0000313" key="20">
    <source>
        <dbReference type="Proteomes" id="UP001337655"/>
    </source>
</evidence>
<protein>
    <recommendedName>
        <fullName evidence="4">assimilatory sulfite reductase (NADPH)</fullName>
        <ecNumber evidence="4">1.8.1.2</ecNumber>
    </recommendedName>
</protein>
<dbReference type="InterPro" id="IPR003097">
    <property type="entry name" value="CysJ-like_FAD-binding"/>
</dbReference>
<evidence type="ECO:0000256" key="9">
    <source>
        <dbReference type="ARBA" id="ARBA00022723"/>
    </source>
</evidence>
<keyword evidence="10" id="KW-0274">FAD</keyword>
<evidence type="ECO:0000256" key="6">
    <source>
        <dbReference type="ARBA" id="ARBA00022485"/>
    </source>
</evidence>
<evidence type="ECO:0000256" key="15">
    <source>
        <dbReference type="ARBA" id="ARBA00023014"/>
    </source>
</evidence>
<dbReference type="PANTHER" id="PTHR19384">
    <property type="entry name" value="NITRIC OXIDE SYNTHASE-RELATED"/>
    <property type="match status" value="1"/>
</dbReference>
<dbReference type="GO" id="GO:0005829">
    <property type="term" value="C:cytosol"/>
    <property type="evidence" value="ECO:0007669"/>
    <property type="project" value="TreeGrafter"/>
</dbReference>
<keyword evidence="5" id="KW-0813">Transport</keyword>
<dbReference type="SUPFAM" id="SSF52343">
    <property type="entry name" value="Ferredoxin reductase-like, C-terminal NADP-linked domain"/>
    <property type="match status" value="1"/>
</dbReference>
<keyword evidence="12" id="KW-0249">Electron transport</keyword>
<evidence type="ECO:0000256" key="3">
    <source>
        <dbReference type="ARBA" id="ARBA00004774"/>
    </source>
</evidence>
<dbReference type="EC" id="1.8.1.2" evidence="4"/>
<dbReference type="Gene3D" id="3.40.50.970">
    <property type="match status" value="1"/>
</dbReference>
<dbReference type="InterPro" id="IPR009014">
    <property type="entry name" value="Transketo_C/PFOR_II"/>
</dbReference>
<evidence type="ECO:0000256" key="16">
    <source>
        <dbReference type="ARBA" id="ARBA00052219"/>
    </source>
</evidence>
<evidence type="ECO:0000256" key="17">
    <source>
        <dbReference type="ARBA" id="ARBA00059320"/>
    </source>
</evidence>
<reference evidence="19 20" key="1">
    <citation type="submission" date="2023-08" db="EMBL/GenBank/DDBJ databases">
        <title>Black Yeasts Isolated from many extreme environments.</title>
        <authorList>
            <person name="Coleine C."/>
            <person name="Stajich J.E."/>
            <person name="Selbmann L."/>
        </authorList>
    </citation>
    <scope>NUCLEOTIDE SEQUENCE [LARGE SCALE GENOMIC DNA]</scope>
    <source>
        <strain evidence="19 20">CCFEE 5935</strain>
    </source>
</reference>
<evidence type="ECO:0000256" key="4">
    <source>
        <dbReference type="ARBA" id="ARBA00012604"/>
    </source>
</evidence>
<dbReference type="AlphaFoldDB" id="A0AAV9P663"/>
<evidence type="ECO:0000256" key="8">
    <source>
        <dbReference type="ARBA" id="ARBA00022643"/>
    </source>
</evidence>
<comment type="cofactor">
    <cofactor evidence="2">
        <name>FAD</name>
        <dbReference type="ChEBI" id="CHEBI:57692"/>
    </cofactor>
</comment>
<evidence type="ECO:0000256" key="1">
    <source>
        <dbReference type="ARBA" id="ARBA00001917"/>
    </source>
</evidence>
<dbReference type="PROSITE" id="PS51384">
    <property type="entry name" value="FAD_FR"/>
    <property type="match status" value="1"/>
</dbReference>
<dbReference type="InterPro" id="IPR023173">
    <property type="entry name" value="NADPH_Cyt_P450_Rdtase_alpha"/>
</dbReference>
<dbReference type="FunFam" id="1.20.990.10:FF:000010">
    <property type="entry name" value="Sulfite reductase [NADPH] flavoprotein component"/>
    <property type="match status" value="1"/>
</dbReference>
<dbReference type="GO" id="GO:0016903">
    <property type="term" value="F:oxidoreductase activity, acting on the aldehyde or oxo group of donors"/>
    <property type="evidence" value="ECO:0007669"/>
    <property type="project" value="InterPro"/>
</dbReference>
<dbReference type="GO" id="GO:0051539">
    <property type="term" value="F:4 iron, 4 sulfur cluster binding"/>
    <property type="evidence" value="ECO:0007669"/>
    <property type="project" value="UniProtKB-KW"/>
</dbReference>
<dbReference type="FunFam" id="3.40.50.80:FF:000011">
    <property type="entry name" value="Sulfite reductase flavoprotein component"/>
    <property type="match status" value="1"/>
</dbReference>
<dbReference type="SUPFAM" id="SSF63380">
    <property type="entry name" value="Riboflavin synthase domain-like"/>
    <property type="match status" value="1"/>
</dbReference>
<dbReference type="CDD" id="cd06207">
    <property type="entry name" value="CyPoR_like"/>
    <property type="match status" value="1"/>
</dbReference>
<evidence type="ECO:0000313" key="19">
    <source>
        <dbReference type="EMBL" id="KAK5166820.1"/>
    </source>
</evidence>
<dbReference type="PRINTS" id="PR00371">
    <property type="entry name" value="FPNCR"/>
</dbReference>
<dbReference type="GO" id="GO:0004783">
    <property type="term" value="F:sulfite reductase (NADPH) activity"/>
    <property type="evidence" value="ECO:0007669"/>
    <property type="project" value="UniProtKB-EC"/>
</dbReference>
<dbReference type="SUPFAM" id="SSF52922">
    <property type="entry name" value="TK C-terminal domain-like"/>
    <property type="match status" value="1"/>
</dbReference>
<evidence type="ECO:0000256" key="13">
    <source>
        <dbReference type="ARBA" id="ARBA00023002"/>
    </source>
</evidence>
<keyword evidence="13 19" id="KW-0560">Oxidoreductase</keyword>